<evidence type="ECO:0000256" key="4">
    <source>
        <dbReference type="ARBA" id="ARBA00023136"/>
    </source>
</evidence>
<comment type="caution">
    <text evidence="6">The sequence shown here is derived from an EMBL/GenBank/DDBJ whole genome shotgun (WGS) entry which is preliminary data.</text>
</comment>
<reference evidence="7" key="1">
    <citation type="submission" date="2022-10" db="EMBL/GenBank/DDBJ databases">
        <title>Genome assembly of Pristionchus species.</title>
        <authorList>
            <person name="Yoshida K."/>
            <person name="Sommer R.J."/>
        </authorList>
    </citation>
    <scope>NUCLEOTIDE SEQUENCE [LARGE SCALE GENOMIC DNA]</scope>
    <source>
        <strain evidence="7">RS5460</strain>
    </source>
</reference>
<dbReference type="InterPro" id="IPR028565">
    <property type="entry name" value="MHD"/>
</dbReference>
<evidence type="ECO:0000256" key="1">
    <source>
        <dbReference type="ARBA" id="ARBA00004308"/>
    </source>
</evidence>
<proteinExistence type="predicted"/>
<dbReference type="GO" id="GO:0016192">
    <property type="term" value="P:vesicle-mediated transport"/>
    <property type="evidence" value="ECO:0007669"/>
    <property type="project" value="InterPro"/>
</dbReference>
<dbReference type="Pfam" id="PF00928">
    <property type="entry name" value="Adap_comp_sub"/>
    <property type="match status" value="1"/>
</dbReference>
<dbReference type="InterPro" id="IPR050431">
    <property type="entry name" value="Adaptor_comp_med_subunit"/>
</dbReference>
<dbReference type="EMBL" id="BTRK01000005">
    <property type="protein sequence ID" value="GMR55957.1"/>
    <property type="molecule type" value="Genomic_DNA"/>
</dbReference>
<dbReference type="AlphaFoldDB" id="A0AAN5D588"/>
<keyword evidence="7" id="KW-1185">Reference proteome</keyword>
<evidence type="ECO:0000313" key="6">
    <source>
        <dbReference type="EMBL" id="GMR55957.1"/>
    </source>
</evidence>
<organism evidence="6 7">
    <name type="scientific">Pristionchus mayeri</name>
    <dbReference type="NCBI Taxonomy" id="1317129"/>
    <lineage>
        <taxon>Eukaryota</taxon>
        <taxon>Metazoa</taxon>
        <taxon>Ecdysozoa</taxon>
        <taxon>Nematoda</taxon>
        <taxon>Chromadorea</taxon>
        <taxon>Rhabditida</taxon>
        <taxon>Rhabditina</taxon>
        <taxon>Diplogasteromorpha</taxon>
        <taxon>Diplogasteroidea</taxon>
        <taxon>Neodiplogasteridae</taxon>
        <taxon>Pristionchus</taxon>
    </lineage>
</organism>
<dbReference type="InterPro" id="IPR036168">
    <property type="entry name" value="AP2_Mu_C_sf"/>
</dbReference>
<feature type="domain" description="MHD" evidence="5">
    <location>
        <begin position="1"/>
        <end position="159"/>
    </location>
</feature>
<gene>
    <name evidence="6" type="ORF">PMAYCL1PPCAC_26152</name>
</gene>
<protein>
    <recommendedName>
        <fullName evidence="5">MHD domain-containing protein</fullName>
    </recommendedName>
</protein>
<comment type="subcellular location">
    <subcellularLocation>
        <location evidence="1">Endomembrane system</location>
    </subcellularLocation>
</comment>
<evidence type="ECO:0000259" key="5">
    <source>
        <dbReference type="PROSITE" id="PS51072"/>
    </source>
</evidence>
<evidence type="ECO:0000256" key="2">
    <source>
        <dbReference type="ARBA" id="ARBA00022448"/>
    </source>
</evidence>
<keyword evidence="3" id="KW-0653">Protein transport</keyword>
<feature type="non-terminal residue" evidence="6">
    <location>
        <position position="1"/>
    </location>
</feature>
<dbReference type="Proteomes" id="UP001328107">
    <property type="component" value="Unassembled WGS sequence"/>
</dbReference>
<dbReference type="PROSITE" id="PS51072">
    <property type="entry name" value="MHD"/>
    <property type="match status" value="1"/>
</dbReference>
<dbReference type="GO" id="GO:0030131">
    <property type="term" value="C:clathrin adaptor complex"/>
    <property type="evidence" value="ECO:0007669"/>
    <property type="project" value="InterPro"/>
</dbReference>
<sequence>FELMSYRLTTDVKPLIWVEAEVVKYRGRVDYVVKAKSQFKNTLFGKDVDIIIPVPSDASSPKFKKSVGTVKYAADLRALVWTIRRFPGGREFLMSASFSLPSIHSEEIEGKPPITVKFEIPHLTSSGLQVRYLKVNDKSGYNAFQWVKYSTKNGDYQMRMQ</sequence>
<dbReference type="InterPro" id="IPR001392">
    <property type="entry name" value="Clathrin_mu"/>
</dbReference>
<keyword evidence="2" id="KW-0813">Transport</keyword>
<dbReference type="Gene3D" id="2.60.40.1170">
    <property type="entry name" value="Mu homology domain, subdomain B"/>
    <property type="match status" value="1"/>
</dbReference>
<dbReference type="SUPFAM" id="SSF49447">
    <property type="entry name" value="Second domain of Mu2 adaptin subunit (ap50) of ap2 adaptor"/>
    <property type="match status" value="1"/>
</dbReference>
<evidence type="ECO:0000313" key="7">
    <source>
        <dbReference type="Proteomes" id="UP001328107"/>
    </source>
</evidence>
<accession>A0AAN5D588</accession>
<keyword evidence="4" id="KW-0472">Membrane</keyword>
<name>A0AAN5D588_9BILA</name>
<dbReference type="GO" id="GO:0012505">
    <property type="term" value="C:endomembrane system"/>
    <property type="evidence" value="ECO:0007669"/>
    <property type="project" value="UniProtKB-SubCell"/>
</dbReference>
<dbReference type="PRINTS" id="PR00314">
    <property type="entry name" value="CLATHRINADPT"/>
</dbReference>
<dbReference type="PANTHER" id="PTHR10529">
    <property type="entry name" value="AP COMPLEX SUBUNIT MU"/>
    <property type="match status" value="1"/>
</dbReference>
<evidence type="ECO:0000256" key="3">
    <source>
        <dbReference type="ARBA" id="ARBA00022927"/>
    </source>
</evidence>
<dbReference type="GO" id="GO:0006886">
    <property type="term" value="P:intracellular protein transport"/>
    <property type="evidence" value="ECO:0007669"/>
    <property type="project" value="InterPro"/>
</dbReference>